<dbReference type="Proteomes" id="UP000885936">
    <property type="component" value="Unassembled WGS sequence"/>
</dbReference>
<proteinExistence type="predicted"/>
<reference evidence="2 3" key="1">
    <citation type="submission" date="2016-05" db="EMBL/GenBank/DDBJ databases">
        <title>Microbial consortia oxidize butane by reversing methanogenesis.</title>
        <authorList>
            <person name="Laso-Perez R."/>
            <person name="Richter M."/>
            <person name="Wegener G."/>
            <person name="Musat F."/>
        </authorList>
    </citation>
    <scope>NUCLEOTIDE SEQUENCE [LARGE SCALE GENOMIC DNA]</scope>
    <source>
        <strain evidence="2">BOX1</strain>
    </source>
</reference>
<accession>A0A1F2P2Y2</accession>
<keyword evidence="3" id="KW-1185">Reference proteome</keyword>
<evidence type="ECO:0000313" key="3">
    <source>
        <dbReference type="Proteomes" id="UP000185779"/>
    </source>
</evidence>
<reference evidence="1" key="2">
    <citation type="journal article" date="2020" name="mSystems">
        <title>Genome- and Community-Level Interaction Insights into Carbon Utilization and Element Cycling Functions of Hydrothermarchaeota in Hydrothermal Sediment.</title>
        <authorList>
            <person name="Zhou Z."/>
            <person name="Liu Y."/>
            <person name="Xu W."/>
            <person name="Pan J."/>
            <person name="Luo Z.H."/>
            <person name="Li M."/>
        </authorList>
    </citation>
    <scope>NUCLEOTIDE SEQUENCE [LARGE SCALE GENOMIC DNA]</scope>
    <source>
        <strain evidence="1">HyVt-386</strain>
    </source>
</reference>
<sequence>MYKVDLKSKSAKKLKPIRFKDLELKEKFDIEVWVRKNPEILGENLLIISEQTLLPSGRQPDLLALDKSGNLVIVELKKDDSGKEVYWQAITYAANFSEFSYSDIIDMYEKYLENLGIADPNPKDKIEEFVEEDIEKINQKQRLILVSKEFHPDVLRAVLWLRDFEIDIKCIRLTPYMDENNQLFIIPEVIIPTPGVEEYIERKISKQKTIRKSYPSPFSLEKGDFTDEELKKRLKETLTRESDLTPRLIAFIKILLSDNRIFDREEIKRRLYNMGIGKNLGQTGRYLSNISQFLTKKSTPHLRQIIEFQMPRGVEGEVKDNYKVVDKYRELVKEVLKEIGEEI</sequence>
<dbReference type="GO" id="GO:0003676">
    <property type="term" value="F:nucleic acid binding"/>
    <property type="evidence" value="ECO:0007669"/>
    <property type="project" value="InterPro"/>
</dbReference>
<name>A0A1F2P2Y2_9EURY</name>
<gene>
    <name evidence="1" type="ORF">ENI32_03550</name>
    <name evidence="2" type="ORF">SBU_001482</name>
</gene>
<dbReference type="Gene3D" id="3.40.1350.10">
    <property type="match status" value="1"/>
</dbReference>
<dbReference type="EMBL" id="LYOR01000010">
    <property type="protein sequence ID" value="OFV65554.1"/>
    <property type="molecule type" value="Genomic_DNA"/>
</dbReference>
<evidence type="ECO:0000313" key="1">
    <source>
        <dbReference type="EMBL" id="HEC56944.1"/>
    </source>
</evidence>
<dbReference type="Proteomes" id="UP000185779">
    <property type="component" value="Unassembled WGS sequence"/>
</dbReference>
<dbReference type="AlphaFoldDB" id="A0A1F2P2Y2"/>
<dbReference type="InterPro" id="IPR011856">
    <property type="entry name" value="tRNA_endonuc-like_dom_sf"/>
</dbReference>
<protein>
    <recommendedName>
        <fullName evidence="4">DUF91 domain-containing protein</fullName>
    </recommendedName>
</protein>
<evidence type="ECO:0000313" key="2">
    <source>
        <dbReference type="EMBL" id="OFV65554.1"/>
    </source>
</evidence>
<dbReference type="STRING" id="1839936.SBU_001482"/>
<organism evidence="2 3">
    <name type="scientific">Candidatus Syntropharchaeum butanivorans</name>
    <dbReference type="NCBI Taxonomy" id="1839936"/>
    <lineage>
        <taxon>Archaea</taxon>
        <taxon>Methanobacteriati</taxon>
        <taxon>Methanobacteriota</taxon>
        <taxon>Stenosarchaea group</taxon>
        <taxon>Methanomicrobia</taxon>
        <taxon>Methanosarcinales</taxon>
        <taxon>ANME-2 cluster</taxon>
        <taxon>Candidatus Syntropharchaeum</taxon>
    </lineage>
</organism>
<evidence type="ECO:0008006" key="4">
    <source>
        <dbReference type="Google" id="ProtNLM"/>
    </source>
</evidence>
<comment type="caution">
    <text evidence="2">The sequence shown here is derived from an EMBL/GenBank/DDBJ whole genome shotgun (WGS) entry which is preliminary data.</text>
</comment>
<dbReference type="EMBL" id="DRIE01000060">
    <property type="protein sequence ID" value="HEC56944.1"/>
    <property type="molecule type" value="Genomic_DNA"/>
</dbReference>